<reference evidence="2 3" key="1">
    <citation type="submission" date="2019-04" db="EMBL/GenBank/DDBJ databases">
        <title>Streptomyces sp. nov. Bv016 isolated from bark of Buahinia variegata.</title>
        <authorList>
            <person name="Kanchanasin P."/>
            <person name="Tanasupawat S."/>
            <person name="Yuki M."/>
            <person name="Kudo T."/>
        </authorList>
    </citation>
    <scope>NUCLEOTIDE SEQUENCE [LARGE SCALE GENOMIC DNA]</scope>
    <source>
        <strain evidence="2 3">JCM 4765</strain>
    </source>
</reference>
<evidence type="ECO:0000313" key="2">
    <source>
        <dbReference type="EMBL" id="TGN83299.1"/>
    </source>
</evidence>
<dbReference type="AlphaFoldDB" id="A0A4Z1DJT5"/>
<feature type="region of interest" description="Disordered" evidence="1">
    <location>
        <begin position="1"/>
        <end position="29"/>
    </location>
</feature>
<organism evidence="2 3">
    <name type="scientific">Streptomyces griseoluteus</name>
    <dbReference type="NCBI Taxonomy" id="29306"/>
    <lineage>
        <taxon>Bacteria</taxon>
        <taxon>Bacillati</taxon>
        <taxon>Actinomycetota</taxon>
        <taxon>Actinomycetes</taxon>
        <taxon>Kitasatosporales</taxon>
        <taxon>Streptomycetaceae</taxon>
        <taxon>Streptomyces</taxon>
    </lineage>
</organism>
<protein>
    <submittedName>
        <fullName evidence="2">Uncharacterized protein</fullName>
    </submittedName>
</protein>
<name>A0A4Z1DJT5_STRGP</name>
<comment type="caution">
    <text evidence="2">The sequence shown here is derived from an EMBL/GenBank/DDBJ whole genome shotgun (WGS) entry which is preliminary data.</text>
</comment>
<proteinExistence type="predicted"/>
<evidence type="ECO:0000256" key="1">
    <source>
        <dbReference type="SAM" id="MobiDB-lite"/>
    </source>
</evidence>
<evidence type="ECO:0000313" key="3">
    <source>
        <dbReference type="Proteomes" id="UP000298513"/>
    </source>
</evidence>
<sequence length="73" mass="7903">MRVVAGAKSASMPNRTPVHTCRVNSGPGSRDIRHLIRCISQVKGLCTQSSGHMAHIRAALLGVHSRVSRFMPI</sequence>
<dbReference type="Proteomes" id="UP000298513">
    <property type="component" value="Unassembled WGS sequence"/>
</dbReference>
<keyword evidence="3" id="KW-1185">Reference proteome</keyword>
<accession>A0A4Z1DJT5</accession>
<dbReference type="EMBL" id="SRRU01000005">
    <property type="protein sequence ID" value="TGN83299.1"/>
    <property type="molecule type" value="Genomic_DNA"/>
</dbReference>
<gene>
    <name evidence="2" type="ORF">E5082_14720</name>
</gene>